<comment type="caution">
    <text evidence="1">The sequence shown here is derived from an EMBL/GenBank/DDBJ whole genome shotgun (WGS) entry which is preliminary data.</text>
</comment>
<dbReference type="AlphaFoldDB" id="A0A9D4ZMT9"/>
<evidence type="ECO:0000313" key="1">
    <source>
        <dbReference type="EMBL" id="KAI5081234.1"/>
    </source>
</evidence>
<protein>
    <submittedName>
        <fullName evidence="1">Uncharacterized protein</fullName>
    </submittedName>
</protein>
<gene>
    <name evidence="1" type="ORF">GOP47_0004417</name>
</gene>
<proteinExistence type="predicted"/>
<dbReference type="Proteomes" id="UP000886520">
    <property type="component" value="Chromosome 4"/>
</dbReference>
<sequence>MRACARGSEGSRYNKTAFLQEKLERTCGRQYQSTISNLLSRFHFRDRKIDTYLKLLPSNVPHYINNRHQSFLIQMQRTRWGPCWRSFQGRTESALSWEDLAGDAATSSPSHTSFILEARPGGGLSLCLQGRKLAMFIEDGSGFSMMDYAVCYCG</sequence>
<name>A0A9D4ZMT9_ADICA</name>
<organism evidence="1 2">
    <name type="scientific">Adiantum capillus-veneris</name>
    <name type="common">Maidenhair fern</name>
    <dbReference type="NCBI Taxonomy" id="13818"/>
    <lineage>
        <taxon>Eukaryota</taxon>
        <taxon>Viridiplantae</taxon>
        <taxon>Streptophyta</taxon>
        <taxon>Embryophyta</taxon>
        <taxon>Tracheophyta</taxon>
        <taxon>Polypodiopsida</taxon>
        <taxon>Polypodiidae</taxon>
        <taxon>Polypodiales</taxon>
        <taxon>Pteridineae</taxon>
        <taxon>Pteridaceae</taxon>
        <taxon>Vittarioideae</taxon>
        <taxon>Adiantum</taxon>
    </lineage>
</organism>
<keyword evidence="2" id="KW-1185">Reference proteome</keyword>
<dbReference type="EMBL" id="JABFUD020000004">
    <property type="protein sequence ID" value="KAI5081234.1"/>
    <property type="molecule type" value="Genomic_DNA"/>
</dbReference>
<accession>A0A9D4ZMT9</accession>
<reference evidence="1" key="1">
    <citation type="submission" date="2021-01" db="EMBL/GenBank/DDBJ databases">
        <title>Adiantum capillus-veneris genome.</title>
        <authorList>
            <person name="Fang Y."/>
            <person name="Liao Q."/>
        </authorList>
    </citation>
    <scope>NUCLEOTIDE SEQUENCE</scope>
    <source>
        <strain evidence="1">H3</strain>
        <tissue evidence="1">Leaf</tissue>
    </source>
</reference>
<evidence type="ECO:0000313" key="2">
    <source>
        <dbReference type="Proteomes" id="UP000886520"/>
    </source>
</evidence>